<name>A0A645AA58_9ZZZZ</name>
<gene>
    <name evidence="1" type="ORF">SDC9_96796</name>
</gene>
<proteinExistence type="predicted"/>
<evidence type="ECO:0000313" key="1">
    <source>
        <dbReference type="EMBL" id="MPM50062.1"/>
    </source>
</evidence>
<organism evidence="1">
    <name type="scientific">bioreactor metagenome</name>
    <dbReference type="NCBI Taxonomy" id="1076179"/>
    <lineage>
        <taxon>unclassified sequences</taxon>
        <taxon>metagenomes</taxon>
        <taxon>ecological metagenomes</taxon>
    </lineage>
</organism>
<dbReference type="EMBL" id="VSSQ01012797">
    <property type="protein sequence ID" value="MPM50062.1"/>
    <property type="molecule type" value="Genomic_DNA"/>
</dbReference>
<reference evidence="1" key="1">
    <citation type="submission" date="2019-08" db="EMBL/GenBank/DDBJ databases">
        <authorList>
            <person name="Kucharzyk K."/>
            <person name="Murdoch R.W."/>
            <person name="Higgins S."/>
            <person name="Loffler F."/>
        </authorList>
    </citation>
    <scope>NUCLEOTIDE SEQUENCE</scope>
</reference>
<dbReference type="AlphaFoldDB" id="A0A645AA58"/>
<protein>
    <submittedName>
        <fullName evidence="1">Uncharacterized protein</fullName>
    </submittedName>
</protein>
<accession>A0A645AA58</accession>
<comment type="caution">
    <text evidence="1">The sequence shown here is derived from an EMBL/GenBank/DDBJ whole genome shotgun (WGS) entry which is preliminary data.</text>
</comment>
<sequence length="490" mass="52440">MTTQGTLGVTIPTNAPYVCCNGTAYNSKVCSYSVSVSSSSGNLTQDILVAPAVTVMGNIFETTTSQPGNVCNLGAGTQPSLLTAANRVYLLRSGTAIANSMISSSGSYSFSNVRTDWTYNLQLNASTTDNRYSCACPSPVGSNLSLCQYSNVSFSAETPSRNFYLIDTRMASTAWFQIFGGNAFATGSIHSIVPTACNSATSCADALMASVSSNSLSSGFPVSQATDTNSIQTTNDALSYHSYIHQTPSDGGRADNANNNSYQVGSQIQLASYQELLAKLTVVPEERTESTLDLASWRSASFWGSEDTHFIRVTAPEVLLTDQSHFTLTPGEKILVIVNGNLSIRNTGVSNTKITQVPEGAFLGFIVSGNITIENSVGADISLSDPSALPATRDNAQLSGVFYANEQLIVEAYSDPPDRKLIAAGTFVGRQAVDLQRRFETDGTNNAILNSYQAVENFIFRPDFVANWPQGLRIAATNWRQINPRYVPAE</sequence>